<dbReference type="AlphaFoldDB" id="A0A6J6DA35"/>
<feature type="transmembrane region" description="Helical" evidence="1">
    <location>
        <begin position="57"/>
        <end position="80"/>
    </location>
</feature>
<proteinExistence type="predicted"/>
<evidence type="ECO:0000313" key="2">
    <source>
        <dbReference type="EMBL" id="CAB4558468.1"/>
    </source>
</evidence>
<keyword evidence="1" id="KW-1133">Transmembrane helix</keyword>
<organism evidence="2">
    <name type="scientific">freshwater metagenome</name>
    <dbReference type="NCBI Taxonomy" id="449393"/>
    <lineage>
        <taxon>unclassified sequences</taxon>
        <taxon>metagenomes</taxon>
        <taxon>ecological metagenomes</taxon>
    </lineage>
</organism>
<evidence type="ECO:0000256" key="1">
    <source>
        <dbReference type="SAM" id="Phobius"/>
    </source>
</evidence>
<accession>A0A6J6DA35</accession>
<dbReference type="InterPro" id="IPR025445">
    <property type="entry name" value="DUF4191"/>
</dbReference>
<keyword evidence="1" id="KW-0812">Transmembrane</keyword>
<dbReference type="Pfam" id="PF13829">
    <property type="entry name" value="DUF4191"/>
    <property type="match status" value="1"/>
</dbReference>
<protein>
    <submittedName>
        <fullName evidence="2">Unannotated protein</fullName>
    </submittedName>
</protein>
<gene>
    <name evidence="2" type="ORF">UFOPK1591_00559</name>
</gene>
<name>A0A6J6DA35_9ZZZZ</name>
<dbReference type="EMBL" id="CAEZTD010000030">
    <property type="protein sequence ID" value="CAB4558468.1"/>
    <property type="molecule type" value="Genomic_DNA"/>
</dbReference>
<reference evidence="2" key="1">
    <citation type="submission" date="2020-05" db="EMBL/GenBank/DDBJ databases">
        <authorList>
            <person name="Chiriac C."/>
            <person name="Salcher M."/>
            <person name="Ghai R."/>
            <person name="Kavagutti S V."/>
        </authorList>
    </citation>
    <scope>NUCLEOTIDE SEQUENCE</scope>
</reference>
<sequence length="232" mass="25631">MAKEKKVKPKRENRFKQVWQVYRMTSRRDKSVTPILLALLVLPTATGVVVPILLGQPWFLTALWSAAALMFGLLAGMIILGQKAQYVAYAEIEDRPGAVGAMIRSSLRRGWIGTEMPVAVNQKTQEAVYRVVGRGGVALLAEGNQERSQRLAEDEKRKLTRVLPNVPISIISVGSGEGRVRLYKVGSALTRIKRVLTRAEVRAVNGRVSSLAQGMPIPKGIDPMRVRASHKR</sequence>
<keyword evidence="1" id="KW-0472">Membrane</keyword>